<dbReference type="Gene3D" id="3.40.47.10">
    <property type="match status" value="1"/>
</dbReference>
<keyword evidence="6" id="KW-1185">Reference proteome</keyword>
<proteinExistence type="inferred from homology"/>
<dbReference type="PROSITE" id="PS52004">
    <property type="entry name" value="KS3_2"/>
    <property type="match status" value="1"/>
</dbReference>
<dbReference type="OrthoDB" id="9808669at2"/>
<evidence type="ECO:0000259" key="4">
    <source>
        <dbReference type="PROSITE" id="PS52004"/>
    </source>
</evidence>
<accession>A0A0B8T872</accession>
<dbReference type="RefSeq" id="WP_037496948.1">
    <property type="nucleotide sequence ID" value="NZ_JJMU01000022.1"/>
</dbReference>
<evidence type="ECO:0000256" key="3">
    <source>
        <dbReference type="RuleBase" id="RU003694"/>
    </source>
</evidence>
<reference evidence="5 6" key="2">
    <citation type="journal article" date="2015" name="PLoS ONE">
        <title>Whole-Genome Optical Mapping and Finished Genome Sequence of Sphingobacterium deserti sp. nov., a New Species Isolated from the Western Desert of China.</title>
        <authorList>
            <person name="Teng C."/>
            <person name="Zhou Z."/>
            <person name="Molnar I."/>
            <person name="Li X."/>
            <person name="Tang R."/>
            <person name="Chen M."/>
            <person name="Wang L."/>
            <person name="Su S."/>
            <person name="Zhang W."/>
            <person name="Lin M."/>
        </authorList>
    </citation>
    <scope>NUCLEOTIDE SEQUENCE [LARGE SCALE GENOMIC DNA]</scope>
    <source>
        <strain evidence="6">ACCC05744</strain>
    </source>
</reference>
<dbReference type="GO" id="GO:0004315">
    <property type="term" value="F:3-oxoacyl-[acyl-carrier-protein] synthase activity"/>
    <property type="evidence" value="ECO:0007669"/>
    <property type="project" value="TreeGrafter"/>
</dbReference>
<keyword evidence="2 3" id="KW-0808">Transferase</keyword>
<name>A0A0B8T872_9SPHI</name>
<protein>
    <submittedName>
        <fullName evidence="5">Beta-ketoacyl synthase</fullName>
    </submittedName>
</protein>
<comment type="similarity">
    <text evidence="1 3">Belongs to the thiolase-like superfamily. Beta-ketoacyl-ACP synthases family.</text>
</comment>
<dbReference type="EMBL" id="JJMU01000022">
    <property type="protein sequence ID" value="KGE14844.1"/>
    <property type="molecule type" value="Genomic_DNA"/>
</dbReference>
<feature type="domain" description="Ketosynthase family 3 (KS3)" evidence="4">
    <location>
        <begin position="1"/>
        <end position="365"/>
    </location>
</feature>
<dbReference type="GO" id="GO:0006633">
    <property type="term" value="P:fatty acid biosynthetic process"/>
    <property type="evidence" value="ECO:0007669"/>
    <property type="project" value="TreeGrafter"/>
</dbReference>
<dbReference type="Pfam" id="PF00109">
    <property type="entry name" value="ketoacyl-synt"/>
    <property type="match status" value="1"/>
</dbReference>
<dbReference type="Proteomes" id="UP000031802">
    <property type="component" value="Unassembled WGS sequence"/>
</dbReference>
<dbReference type="Pfam" id="PF02801">
    <property type="entry name" value="Ketoacyl-synt_C"/>
    <property type="match status" value="1"/>
</dbReference>
<evidence type="ECO:0000313" key="5">
    <source>
        <dbReference type="EMBL" id="KGE14844.1"/>
    </source>
</evidence>
<dbReference type="PANTHER" id="PTHR11712:SF336">
    <property type="entry name" value="3-OXOACYL-[ACYL-CARRIER-PROTEIN] SYNTHASE, MITOCHONDRIAL"/>
    <property type="match status" value="1"/>
</dbReference>
<evidence type="ECO:0000256" key="2">
    <source>
        <dbReference type="ARBA" id="ARBA00022679"/>
    </source>
</evidence>
<organism evidence="5 6">
    <name type="scientific">Sphingobacterium deserti</name>
    <dbReference type="NCBI Taxonomy" id="1229276"/>
    <lineage>
        <taxon>Bacteria</taxon>
        <taxon>Pseudomonadati</taxon>
        <taxon>Bacteroidota</taxon>
        <taxon>Sphingobacteriia</taxon>
        <taxon>Sphingobacteriales</taxon>
        <taxon>Sphingobacteriaceae</taxon>
        <taxon>Sphingobacterium</taxon>
    </lineage>
</organism>
<evidence type="ECO:0000256" key="1">
    <source>
        <dbReference type="ARBA" id="ARBA00008467"/>
    </source>
</evidence>
<dbReference type="PANTHER" id="PTHR11712">
    <property type="entry name" value="POLYKETIDE SYNTHASE-RELATED"/>
    <property type="match status" value="1"/>
</dbReference>
<evidence type="ECO:0000313" key="6">
    <source>
        <dbReference type="Proteomes" id="UP000031802"/>
    </source>
</evidence>
<dbReference type="SMART" id="SM00825">
    <property type="entry name" value="PKS_KS"/>
    <property type="match status" value="1"/>
</dbReference>
<dbReference type="InterPro" id="IPR000794">
    <property type="entry name" value="Beta-ketoacyl_synthase"/>
</dbReference>
<dbReference type="AlphaFoldDB" id="A0A0B8T872"/>
<dbReference type="STRING" id="1229276.DI53_1344"/>
<sequence>MSFGSAVYIHDFNCFTALGEDAEANWASILAGNGGIKAHNIGFLSEVYASKIDFSTIAVDEASEETRLEYILSQVMAPILNNHKPSRRTALVLSSTKGNISYLESGKKKEAELYRLAKKLSVKAGIVTEPILVSHACVSGVLAISVAKRLIQMDQYDEAIVLAGDELSAFVLSGFQAFQAVSPFPCKPFDADRAGVSLGEAGACLFLSRDSSMFKILGEGAINDANHISGPSRTGEGLFRSVQAALEEANVEADAIEFIAAHGTATAYNDEMESIAFNRLGLSTVPLNSLKGYFGHTLGASGLLETVITLKSMQEGVLIPTLGFEKLGTSQPLNVVERITKKTVRRVLKTASGFGGSNAAILIEKTW</sequence>
<dbReference type="InterPro" id="IPR016039">
    <property type="entry name" value="Thiolase-like"/>
</dbReference>
<reference evidence="6" key="1">
    <citation type="submission" date="2014-04" db="EMBL/GenBank/DDBJ databases">
        <title>Whole-Genome optical mapping and complete genome sequence of Sphingobacterium deserti sp. nov., a new spaces isolated from desert in the west of China.</title>
        <authorList>
            <person name="Teng C."/>
            <person name="Zhou Z."/>
            <person name="Li X."/>
            <person name="Chen M."/>
            <person name="Lin M."/>
            <person name="Wang L."/>
            <person name="Su S."/>
            <person name="Zhang C."/>
            <person name="Zhang W."/>
        </authorList>
    </citation>
    <scope>NUCLEOTIDE SEQUENCE [LARGE SCALE GENOMIC DNA]</scope>
    <source>
        <strain evidence="6">ACCC05744</strain>
    </source>
</reference>
<dbReference type="InterPro" id="IPR014031">
    <property type="entry name" value="Ketoacyl_synth_C"/>
</dbReference>
<dbReference type="eggNOG" id="COG0304">
    <property type="taxonomic scope" value="Bacteria"/>
</dbReference>
<gene>
    <name evidence="5" type="ORF">DI53_1344</name>
</gene>
<dbReference type="InterPro" id="IPR020841">
    <property type="entry name" value="PKS_Beta-ketoAc_synthase_dom"/>
</dbReference>
<dbReference type="PATRIC" id="fig|1229276.3.peg.1389"/>
<dbReference type="SUPFAM" id="SSF53901">
    <property type="entry name" value="Thiolase-like"/>
    <property type="match status" value="2"/>
</dbReference>
<dbReference type="InterPro" id="IPR014030">
    <property type="entry name" value="Ketoacyl_synth_N"/>
</dbReference>
<comment type="caution">
    <text evidence="5">The sequence shown here is derived from an EMBL/GenBank/DDBJ whole genome shotgun (WGS) entry which is preliminary data.</text>
</comment>